<dbReference type="InterPro" id="IPR000620">
    <property type="entry name" value="EamA_dom"/>
</dbReference>
<feature type="transmembrane region" description="Helical" evidence="7">
    <location>
        <begin position="266"/>
        <end position="283"/>
    </location>
</feature>
<feature type="transmembrane region" description="Helical" evidence="7">
    <location>
        <begin position="146"/>
        <end position="166"/>
    </location>
</feature>
<dbReference type="EMBL" id="AP018449">
    <property type="protein sequence ID" value="BBB92379.1"/>
    <property type="molecule type" value="Genomic_DNA"/>
</dbReference>
<feature type="transmembrane region" description="Helical" evidence="7">
    <location>
        <begin position="89"/>
        <end position="109"/>
    </location>
</feature>
<gene>
    <name evidence="9" type="primary">eamA_2</name>
    <name evidence="9" type="ORF">MAMMFC1_03072</name>
</gene>
<feature type="domain" description="EamA" evidence="8">
    <location>
        <begin position="148"/>
        <end position="282"/>
    </location>
</feature>
<name>A0A348AMT1_9FIRM</name>
<feature type="transmembrane region" description="Helical" evidence="7">
    <location>
        <begin position="62"/>
        <end position="83"/>
    </location>
</feature>
<evidence type="ECO:0000313" key="9">
    <source>
        <dbReference type="EMBL" id="BBB92379.1"/>
    </source>
</evidence>
<dbReference type="PANTHER" id="PTHR32322">
    <property type="entry name" value="INNER MEMBRANE TRANSPORTER"/>
    <property type="match status" value="1"/>
</dbReference>
<dbReference type="PANTHER" id="PTHR32322:SF18">
    <property type="entry name" value="S-ADENOSYLMETHIONINE_S-ADENOSYLHOMOCYSTEINE TRANSPORTER"/>
    <property type="match status" value="1"/>
</dbReference>
<feature type="transmembrane region" description="Helical" evidence="7">
    <location>
        <begin position="244"/>
        <end position="260"/>
    </location>
</feature>
<dbReference type="InterPro" id="IPR050638">
    <property type="entry name" value="AA-Vitamin_Transporters"/>
</dbReference>
<protein>
    <submittedName>
        <fullName evidence="9">Putative amino-acid metabolite efflux pump</fullName>
    </submittedName>
</protein>
<evidence type="ECO:0000256" key="1">
    <source>
        <dbReference type="ARBA" id="ARBA00004651"/>
    </source>
</evidence>
<dbReference type="Proteomes" id="UP000276437">
    <property type="component" value="Chromosome"/>
</dbReference>
<evidence type="ECO:0000256" key="5">
    <source>
        <dbReference type="ARBA" id="ARBA00022989"/>
    </source>
</evidence>
<keyword evidence="10" id="KW-1185">Reference proteome</keyword>
<proteinExistence type="inferred from homology"/>
<keyword evidence="4 7" id="KW-0812">Transmembrane</keyword>
<evidence type="ECO:0000256" key="7">
    <source>
        <dbReference type="SAM" id="Phobius"/>
    </source>
</evidence>
<organism evidence="9 10">
    <name type="scientific">Methylomusa anaerophila</name>
    <dbReference type="NCBI Taxonomy" id="1930071"/>
    <lineage>
        <taxon>Bacteria</taxon>
        <taxon>Bacillati</taxon>
        <taxon>Bacillota</taxon>
        <taxon>Negativicutes</taxon>
        <taxon>Selenomonadales</taxon>
        <taxon>Sporomusaceae</taxon>
        <taxon>Methylomusa</taxon>
    </lineage>
</organism>
<dbReference type="AlphaFoldDB" id="A0A348AMT1"/>
<keyword evidence="5 7" id="KW-1133">Transmembrane helix</keyword>
<sequence length="302" mass="32600">MYLVYGLMCVIFGTTFLAIKVGVEAGAPPFLFAALRFFISGAIILAAFRATNAKVALTRAQGGDVIFIGMTMTAILFGCLYWGEQFISSSAAALLSATSPLLIALLEYIKGSREAAAVKACGLILAFFGVSIALAPSLNGESSEMALLAIFIILLSEVTCALGTMRSRKVMESGLNPFVLNGWQMIVGGLALTGLSAATEDWRFSYSNDVYVSWLYLIVFGSLIGHGSYYWLVRKAGPLLPSTWTYVSPVIAQFAGYYWLTEQLSVWSFAGLALVLLGVFFIGRSSSIKEWFRGKQGIVLKS</sequence>
<dbReference type="Pfam" id="PF00892">
    <property type="entry name" value="EamA"/>
    <property type="match status" value="2"/>
</dbReference>
<dbReference type="SUPFAM" id="SSF103481">
    <property type="entry name" value="Multidrug resistance efflux transporter EmrE"/>
    <property type="match status" value="2"/>
</dbReference>
<reference evidence="9 10" key="1">
    <citation type="journal article" date="2018" name="Int. J. Syst. Evol. Microbiol.">
        <title>Methylomusa anaerophila gen. nov., sp. nov., an anaerobic methanol-utilizing bacterium isolated from a microbial fuel cell.</title>
        <authorList>
            <person name="Amano N."/>
            <person name="Yamamuro A."/>
            <person name="Miyahara M."/>
            <person name="Kouzuma A."/>
            <person name="Abe T."/>
            <person name="Watanabe K."/>
        </authorList>
    </citation>
    <scope>NUCLEOTIDE SEQUENCE [LARGE SCALE GENOMIC DNA]</scope>
    <source>
        <strain evidence="9 10">MMFC1</strain>
    </source>
</reference>
<comment type="subcellular location">
    <subcellularLocation>
        <location evidence="1">Cell membrane</location>
        <topology evidence="1">Multi-pass membrane protein</topology>
    </subcellularLocation>
</comment>
<dbReference type="GO" id="GO:0005886">
    <property type="term" value="C:plasma membrane"/>
    <property type="evidence" value="ECO:0007669"/>
    <property type="project" value="UniProtKB-SubCell"/>
</dbReference>
<evidence type="ECO:0000313" key="10">
    <source>
        <dbReference type="Proteomes" id="UP000276437"/>
    </source>
</evidence>
<dbReference type="OrthoDB" id="3190463at2"/>
<keyword evidence="6 7" id="KW-0472">Membrane</keyword>
<dbReference type="RefSeq" id="WP_126309276.1">
    <property type="nucleotide sequence ID" value="NZ_AP018449.1"/>
</dbReference>
<feature type="transmembrane region" description="Helical" evidence="7">
    <location>
        <begin position="116"/>
        <end position="134"/>
    </location>
</feature>
<comment type="similarity">
    <text evidence="2">Belongs to the EamA transporter family.</text>
</comment>
<evidence type="ECO:0000256" key="4">
    <source>
        <dbReference type="ARBA" id="ARBA00022692"/>
    </source>
</evidence>
<dbReference type="InterPro" id="IPR037185">
    <property type="entry name" value="EmrE-like"/>
</dbReference>
<evidence type="ECO:0000259" key="8">
    <source>
        <dbReference type="Pfam" id="PF00892"/>
    </source>
</evidence>
<dbReference type="KEGG" id="mana:MAMMFC1_03072"/>
<keyword evidence="3" id="KW-1003">Cell membrane</keyword>
<evidence type="ECO:0000256" key="3">
    <source>
        <dbReference type="ARBA" id="ARBA00022475"/>
    </source>
</evidence>
<accession>A0A348AMT1</accession>
<feature type="transmembrane region" description="Helical" evidence="7">
    <location>
        <begin position="28"/>
        <end position="50"/>
    </location>
</feature>
<feature type="transmembrane region" description="Helical" evidence="7">
    <location>
        <begin position="211"/>
        <end position="232"/>
    </location>
</feature>
<evidence type="ECO:0000256" key="6">
    <source>
        <dbReference type="ARBA" id="ARBA00023136"/>
    </source>
</evidence>
<evidence type="ECO:0000256" key="2">
    <source>
        <dbReference type="ARBA" id="ARBA00007362"/>
    </source>
</evidence>
<feature type="domain" description="EamA" evidence="8">
    <location>
        <begin position="7"/>
        <end position="133"/>
    </location>
</feature>
<feature type="transmembrane region" description="Helical" evidence="7">
    <location>
        <begin position="178"/>
        <end position="199"/>
    </location>
</feature>